<evidence type="ECO:0000313" key="2">
    <source>
        <dbReference type="EMBL" id="GAA3818801.1"/>
    </source>
</evidence>
<comment type="caution">
    <text evidence="2">The sequence shown here is derived from an EMBL/GenBank/DDBJ whole genome shotgun (WGS) entry which is preliminary data.</text>
</comment>
<feature type="domain" description="SnoaL-like" evidence="1">
    <location>
        <begin position="4"/>
        <end position="98"/>
    </location>
</feature>
<dbReference type="InterPro" id="IPR037401">
    <property type="entry name" value="SnoaL-like"/>
</dbReference>
<sequence length="129" mass="14134">MHPFRAAVEARDIDGLLDLLADDVVFRSPVVFKPYQGREAVEPILRAVFQVFENFRYVREIGSPESADHALVFHANIGGRELEGSDFIHVDEKGSITELTVMTRPLSATLALAEAMNARLGGIGDHSSA</sequence>
<dbReference type="SUPFAM" id="SSF54427">
    <property type="entry name" value="NTF2-like"/>
    <property type="match status" value="1"/>
</dbReference>
<dbReference type="Gene3D" id="3.10.450.50">
    <property type="match status" value="1"/>
</dbReference>
<keyword evidence="3" id="KW-1185">Reference proteome</keyword>
<accession>A0ABP7II13</accession>
<gene>
    <name evidence="2" type="ORF">GCM10022226_44140</name>
</gene>
<evidence type="ECO:0000259" key="1">
    <source>
        <dbReference type="Pfam" id="PF12680"/>
    </source>
</evidence>
<dbReference type="RefSeq" id="WP_344943190.1">
    <property type="nucleotide sequence ID" value="NZ_BAAAZR010000010.1"/>
</dbReference>
<dbReference type="EMBL" id="BAAAZR010000010">
    <property type="protein sequence ID" value="GAA3818801.1"/>
    <property type="molecule type" value="Genomic_DNA"/>
</dbReference>
<dbReference type="Pfam" id="PF12680">
    <property type="entry name" value="SnoaL_2"/>
    <property type="match status" value="1"/>
</dbReference>
<dbReference type="InterPro" id="IPR032710">
    <property type="entry name" value="NTF2-like_dom_sf"/>
</dbReference>
<proteinExistence type="predicted"/>
<protein>
    <submittedName>
        <fullName evidence="2">Nuclear transport factor 2 family protein</fullName>
    </submittedName>
</protein>
<organism evidence="2 3">
    <name type="scientific">Sphaerisporangium flaviroseum</name>
    <dbReference type="NCBI Taxonomy" id="509199"/>
    <lineage>
        <taxon>Bacteria</taxon>
        <taxon>Bacillati</taxon>
        <taxon>Actinomycetota</taxon>
        <taxon>Actinomycetes</taxon>
        <taxon>Streptosporangiales</taxon>
        <taxon>Streptosporangiaceae</taxon>
        <taxon>Sphaerisporangium</taxon>
    </lineage>
</organism>
<name>A0ABP7II13_9ACTN</name>
<dbReference type="Proteomes" id="UP001500888">
    <property type="component" value="Unassembled WGS sequence"/>
</dbReference>
<reference evidence="3" key="1">
    <citation type="journal article" date="2019" name="Int. J. Syst. Evol. Microbiol.">
        <title>The Global Catalogue of Microorganisms (GCM) 10K type strain sequencing project: providing services to taxonomists for standard genome sequencing and annotation.</title>
        <authorList>
            <consortium name="The Broad Institute Genomics Platform"/>
            <consortium name="The Broad Institute Genome Sequencing Center for Infectious Disease"/>
            <person name="Wu L."/>
            <person name="Ma J."/>
        </authorList>
    </citation>
    <scope>NUCLEOTIDE SEQUENCE [LARGE SCALE GENOMIC DNA]</scope>
    <source>
        <strain evidence="3">JCM 16908</strain>
    </source>
</reference>
<evidence type="ECO:0000313" key="3">
    <source>
        <dbReference type="Proteomes" id="UP001500888"/>
    </source>
</evidence>